<dbReference type="SMART" id="SM00220">
    <property type="entry name" value="S_TKc"/>
    <property type="match status" value="1"/>
</dbReference>
<evidence type="ECO:0000259" key="8">
    <source>
        <dbReference type="PROSITE" id="PS50011"/>
    </source>
</evidence>
<dbReference type="InterPro" id="IPR050339">
    <property type="entry name" value="CC_SR_Kinase"/>
</dbReference>
<dbReference type="GO" id="GO:0030447">
    <property type="term" value="P:filamentous growth"/>
    <property type="evidence" value="ECO:0007669"/>
    <property type="project" value="UniProtKB-ARBA"/>
</dbReference>
<feature type="region of interest" description="Disordered" evidence="7">
    <location>
        <begin position="132"/>
        <end position="231"/>
    </location>
</feature>
<feature type="compositionally biased region" description="Low complexity" evidence="7">
    <location>
        <begin position="301"/>
        <end position="331"/>
    </location>
</feature>
<reference evidence="9 10" key="1">
    <citation type="submission" date="2020-12" db="EMBL/GenBank/DDBJ databases">
        <title>Effect of drift, selection, and recombination on the evolution of hybrid genomes in Candida yeast pathogens.</title>
        <authorList>
            <person name="Mixao V."/>
            <person name="Ksiezopolska E."/>
            <person name="Saus E."/>
            <person name="Boekhout T."/>
            <person name="Gacser A."/>
            <person name="Gabaldon T."/>
        </authorList>
    </citation>
    <scope>NUCLEOTIDE SEQUENCE [LARGE SCALE GENOMIC DNA]</scope>
    <source>
        <strain evidence="9 10">BP57</strain>
    </source>
</reference>
<dbReference type="Gene3D" id="1.10.510.10">
    <property type="entry name" value="Transferase(Phosphotransferase) domain 1"/>
    <property type="match status" value="1"/>
</dbReference>
<gene>
    <name evidence="9" type="ORF">I9W82_003823</name>
</gene>
<evidence type="ECO:0000256" key="4">
    <source>
        <dbReference type="ARBA" id="ARBA00022840"/>
    </source>
</evidence>
<dbReference type="PROSITE" id="PS50011">
    <property type="entry name" value="PROTEIN_KINASE_DOM"/>
    <property type="match status" value="1"/>
</dbReference>
<proteinExistence type="inferred from homology"/>
<keyword evidence="3" id="KW-0418">Kinase</keyword>
<dbReference type="SUPFAM" id="SSF56112">
    <property type="entry name" value="Protein kinase-like (PK-like)"/>
    <property type="match status" value="1"/>
</dbReference>
<evidence type="ECO:0000256" key="3">
    <source>
        <dbReference type="ARBA" id="ARBA00022777"/>
    </source>
</evidence>
<feature type="compositionally biased region" description="Pro residues" evidence="7">
    <location>
        <begin position="623"/>
        <end position="640"/>
    </location>
</feature>
<evidence type="ECO:0000313" key="10">
    <source>
        <dbReference type="Proteomes" id="UP000669133"/>
    </source>
</evidence>
<dbReference type="OrthoDB" id="5337378at2759"/>
<dbReference type="GeneID" id="93652452"/>
<comment type="caution">
    <text evidence="9">The sequence shown here is derived from an EMBL/GenBank/DDBJ whole genome shotgun (WGS) entry which is preliminary data.</text>
</comment>
<dbReference type="GO" id="GO:0005737">
    <property type="term" value="C:cytoplasm"/>
    <property type="evidence" value="ECO:0007669"/>
    <property type="project" value="TreeGrafter"/>
</dbReference>
<feature type="compositionally biased region" description="Acidic residues" evidence="7">
    <location>
        <begin position="576"/>
        <end position="586"/>
    </location>
</feature>
<evidence type="ECO:0000256" key="6">
    <source>
        <dbReference type="PROSITE-ProRule" id="PRU10141"/>
    </source>
</evidence>
<evidence type="ECO:0000256" key="7">
    <source>
        <dbReference type="SAM" id="MobiDB-lite"/>
    </source>
</evidence>
<dbReference type="PANTHER" id="PTHR11042">
    <property type="entry name" value="EUKARYOTIC TRANSLATION INITIATION FACTOR 2-ALPHA KINASE EIF2-ALPHA KINASE -RELATED"/>
    <property type="match status" value="1"/>
</dbReference>
<dbReference type="EMBL" id="JAEOAQ010000005">
    <property type="protein sequence ID" value="KAG5418295.1"/>
    <property type="molecule type" value="Genomic_DNA"/>
</dbReference>
<feature type="compositionally biased region" description="Low complexity" evidence="7">
    <location>
        <begin position="610"/>
        <end position="622"/>
    </location>
</feature>
<evidence type="ECO:0000313" key="9">
    <source>
        <dbReference type="EMBL" id="KAG5418295.1"/>
    </source>
</evidence>
<accession>A0A8H8DAW5</accession>
<protein>
    <submittedName>
        <fullName evidence="9">SWE1</fullName>
    </submittedName>
</protein>
<feature type="compositionally biased region" description="Polar residues" evidence="7">
    <location>
        <begin position="1"/>
        <end position="16"/>
    </location>
</feature>
<feature type="domain" description="Protein kinase" evidence="8">
    <location>
        <begin position="724"/>
        <end position="1058"/>
    </location>
</feature>
<organism evidence="9 10">
    <name type="scientific">Candida metapsilosis</name>
    <dbReference type="NCBI Taxonomy" id="273372"/>
    <lineage>
        <taxon>Eukaryota</taxon>
        <taxon>Fungi</taxon>
        <taxon>Dikarya</taxon>
        <taxon>Ascomycota</taxon>
        <taxon>Saccharomycotina</taxon>
        <taxon>Pichiomycetes</taxon>
        <taxon>Debaryomycetaceae</taxon>
        <taxon>Candida/Lodderomyces clade</taxon>
        <taxon>Candida</taxon>
    </lineage>
</organism>
<keyword evidence="4 6" id="KW-0067">ATP-binding</keyword>
<feature type="binding site" evidence="6">
    <location>
        <position position="751"/>
    </location>
    <ligand>
        <name>ATP</name>
        <dbReference type="ChEBI" id="CHEBI:30616"/>
    </ligand>
</feature>
<dbReference type="Proteomes" id="UP000669133">
    <property type="component" value="Unassembled WGS sequence"/>
</dbReference>
<dbReference type="InterPro" id="IPR011009">
    <property type="entry name" value="Kinase-like_dom_sf"/>
</dbReference>
<dbReference type="GO" id="GO:0110031">
    <property type="term" value="P:negative regulation of G2/MI transition of meiotic cell cycle"/>
    <property type="evidence" value="ECO:0007669"/>
    <property type="project" value="TreeGrafter"/>
</dbReference>
<sequence>MKSNQHSSQNTQSGTNDHVADSGDITNPPASFNDTDLTPTASITPHRSRPRPGTNTQRIHKHMSSMSQSHQTPHPHHQHQLDYFTNHHFSRSFNSLILDDTTNDKLSLKKTINKSPPFNVKTDYVNDSIDTFLDQDDIANDTDIDEGDDEEEEEEGEEKDFSSDVEDFSSDVEDRAVGQNNQANLKITPDKTSSNRRQLSSFATSSQHFTRPYTGCDSSNSTIRNTQSSIKRSSKYINLSIDSSLRTLDGDHMPDEIDKISLNEIDVKVHDYSSPPLSSSRRHDHSLLPSTGNSYKRPHKLISQSPSPSSSKVKSILSSSPQSNLHSPSQLGIKHFKSYKINENVVSPIRNRSAAESPLSKLYSFGQANKLRKTNTPMVHSSVENLHHGLSHSDFDHDVFDSPSKNRKSSNSCQQSSIIMYQGSPKSTTKRNVSNSTSSTAFDNKENNDSFRFVKPLQTAFSSTGLLKKNMVQHTIAKPPPETPMKRNPLTMINTNKPLHIRFDQDAGNLSHISEQEEQDRSIEVGRDNGVDDTLNLSDLQRSHFKILPSSVKSNKNVLLNDQNLEVVLTSDIELEHEEEEEEEEGANVPETPTKTHFGHVNQHPIAAPAVPAASASAASAPAAPPVPTPAAVHPPPSSKHPPSTKIGKLDKLQYNYGGKGYKFSTPSTPIHWGFDMDKDPLMKDDPVELPPLNENDQLQLSHHQFTNAYPAKTDEHLINKFGMKNLKYIGHGEFSIAFECVFNDEKFAIKRTKKPVLGKLDRQTIMREIDALRTLSSIKDNEEENLVEEQQGKENLVYFIEAWDFDNYYYIMTEYCEGGTLYDFLEDNKHYKIDEFRIWKMIIELANGLRFIHSKNYLHLDLKPANIFITFEGSLKIGDFGLATKLPILEKDFDLEGDRNYIAPELIDDKIYTPFADIFSLGLIILEIAANIILPDNGTPWRKLRSGDLSDAGQLSSDNISMFLQHKPETSSSSNTNFSSSAHSLSLNSHFKSRSTIEHRPNEDDTVEGVYDLIPSWAPPFMVGGSNALDVLVNKMLKPSPFERPSASSILEMDECVLIENRRKCGATIFEGEFGSPPDDETTQ</sequence>
<feature type="region of interest" description="Disordered" evidence="7">
    <location>
        <begin position="397"/>
        <end position="441"/>
    </location>
</feature>
<dbReference type="InterPro" id="IPR008271">
    <property type="entry name" value="Ser/Thr_kinase_AS"/>
</dbReference>
<dbReference type="GO" id="GO:0005524">
    <property type="term" value="F:ATP binding"/>
    <property type="evidence" value="ECO:0007669"/>
    <property type="project" value="UniProtKB-UniRule"/>
</dbReference>
<feature type="region of interest" description="Disordered" evidence="7">
    <location>
        <begin position="610"/>
        <end position="648"/>
    </location>
</feature>
<name>A0A8H8DAW5_9ASCO</name>
<feature type="region of interest" description="Disordered" evidence="7">
    <location>
        <begin position="1"/>
        <end position="78"/>
    </location>
</feature>
<evidence type="ECO:0000256" key="1">
    <source>
        <dbReference type="ARBA" id="ARBA00022679"/>
    </source>
</evidence>
<dbReference type="Gene3D" id="3.30.200.20">
    <property type="entry name" value="Phosphorylase Kinase, domain 1"/>
    <property type="match status" value="1"/>
</dbReference>
<dbReference type="AlphaFoldDB" id="A0A8H8DAW5"/>
<feature type="region of interest" description="Disordered" evidence="7">
    <location>
        <begin position="576"/>
        <end position="598"/>
    </location>
</feature>
<keyword evidence="1" id="KW-0808">Transferase</keyword>
<dbReference type="Pfam" id="PF00069">
    <property type="entry name" value="Pkinase"/>
    <property type="match status" value="1"/>
</dbReference>
<evidence type="ECO:0000256" key="5">
    <source>
        <dbReference type="ARBA" id="ARBA00037982"/>
    </source>
</evidence>
<feature type="compositionally biased region" description="Polar residues" evidence="7">
    <location>
        <begin position="216"/>
        <end position="231"/>
    </location>
</feature>
<feature type="compositionally biased region" description="Polar residues" evidence="7">
    <location>
        <begin position="178"/>
        <end position="209"/>
    </location>
</feature>
<dbReference type="InterPro" id="IPR000719">
    <property type="entry name" value="Prot_kinase_dom"/>
</dbReference>
<dbReference type="InterPro" id="IPR017441">
    <property type="entry name" value="Protein_kinase_ATP_BS"/>
</dbReference>
<dbReference type="PROSITE" id="PS00107">
    <property type="entry name" value="PROTEIN_KINASE_ATP"/>
    <property type="match status" value="1"/>
</dbReference>
<comment type="similarity">
    <text evidence="5">Belongs to the protein kinase superfamily. Ser/Thr protein kinase family. GCN2 subfamily.</text>
</comment>
<evidence type="ECO:0000256" key="2">
    <source>
        <dbReference type="ARBA" id="ARBA00022741"/>
    </source>
</evidence>
<dbReference type="GO" id="GO:0005634">
    <property type="term" value="C:nucleus"/>
    <property type="evidence" value="ECO:0007669"/>
    <property type="project" value="TreeGrafter"/>
</dbReference>
<feature type="compositionally biased region" description="Polar residues" evidence="7">
    <location>
        <begin position="24"/>
        <end position="45"/>
    </location>
</feature>
<keyword evidence="2 6" id="KW-0547">Nucleotide-binding</keyword>
<feature type="compositionally biased region" description="Polar residues" evidence="7">
    <location>
        <begin position="409"/>
        <end position="441"/>
    </location>
</feature>
<dbReference type="PANTHER" id="PTHR11042:SF196">
    <property type="entry name" value="MITOSIS INHIBITOR PROTEIN KINASE SWE1"/>
    <property type="match status" value="1"/>
</dbReference>
<dbReference type="GO" id="GO:0004713">
    <property type="term" value="F:protein tyrosine kinase activity"/>
    <property type="evidence" value="ECO:0007669"/>
    <property type="project" value="TreeGrafter"/>
</dbReference>
<dbReference type="RefSeq" id="XP_067547411.1">
    <property type="nucleotide sequence ID" value="XM_067692829.1"/>
</dbReference>
<feature type="region of interest" description="Disordered" evidence="7">
    <location>
        <begin position="273"/>
        <end position="331"/>
    </location>
</feature>
<keyword evidence="10" id="KW-1185">Reference proteome</keyword>
<dbReference type="PROSITE" id="PS00108">
    <property type="entry name" value="PROTEIN_KINASE_ST"/>
    <property type="match status" value="1"/>
</dbReference>
<feature type="compositionally biased region" description="Acidic residues" evidence="7">
    <location>
        <begin position="133"/>
        <end position="171"/>
    </location>
</feature>